<name>A0A0F8ZU87_9ZZZZ</name>
<feature type="non-terminal residue" evidence="1">
    <location>
        <position position="1"/>
    </location>
</feature>
<dbReference type="EMBL" id="LAZR01049482">
    <property type="protein sequence ID" value="KKK89540.1"/>
    <property type="molecule type" value="Genomic_DNA"/>
</dbReference>
<comment type="caution">
    <text evidence="1">The sequence shown here is derived from an EMBL/GenBank/DDBJ whole genome shotgun (WGS) entry which is preliminary data.</text>
</comment>
<accession>A0A0F8ZU87</accession>
<evidence type="ECO:0000313" key="1">
    <source>
        <dbReference type="EMBL" id="KKK89540.1"/>
    </source>
</evidence>
<reference evidence="1" key="1">
    <citation type="journal article" date="2015" name="Nature">
        <title>Complex archaea that bridge the gap between prokaryotes and eukaryotes.</title>
        <authorList>
            <person name="Spang A."/>
            <person name="Saw J.H."/>
            <person name="Jorgensen S.L."/>
            <person name="Zaremba-Niedzwiedzka K."/>
            <person name="Martijn J."/>
            <person name="Lind A.E."/>
            <person name="van Eijk R."/>
            <person name="Schleper C."/>
            <person name="Guy L."/>
            <person name="Ettema T.J."/>
        </authorList>
    </citation>
    <scope>NUCLEOTIDE SEQUENCE</scope>
</reference>
<gene>
    <name evidence="1" type="ORF">LCGC14_2732080</name>
</gene>
<organism evidence="1">
    <name type="scientific">marine sediment metagenome</name>
    <dbReference type="NCBI Taxonomy" id="412755"/>
    <lineage>
        <taxon>unclassified sequences</taxon>
        <taxon>metagenomes</taxon>
        <taxon>ecological metagenomes</taxon>
    </lineage>
</organism>
<proteinExistence type="predicted"/>
<dbReference type="AlphaFoldDB" id="A0A0F8ZU87"/>
<sequence>KSINERMFEWITKEVSFNNIEEMLVFVLGHEVHHFLCKSKKLKGTGQRNTQCQANKRGIEWWKEFIQRD</sequence>
<protein>
    <submittedName>
        <fullName evidence="1">Uncharacterized protein</fullName>
    </submittedName>
</protein>